<dbReference type="AlphaFoldDB" id="A0AAV6LC17"/>
<evidence type="ECO:0000313" key="2">
    <source>
        <dbReference type="EMBL" id="KAG5562476.1"/>
    </source>
</evidence>
<feature type="transmembrane region" description="Helical" evidence="1">
    <location>
        <begin position="121"/>
        <end position="149"/>
    </location>
</feature>
<gene>
    <name evidence="2" type="ORF">RHGRI_005265</name>
</gene>
<reference evidence="2" key="1">
    <citation type="submission" date="2020-08" db="EMBL/GenBank/DDBJ databases">
        <title>Plant Genome Project.</title>
        <authorList>
            <person name="Zhang R.-G."/>
        </authorList>
    </citation>
    <scope>NUCLEOTIDE SEQUENCE</scope>
    <source>
        <strain evidence="2">WSP0</strain>
        <tissue evidence="2">Leaf</tissue>
    </source>
</reference>
<keyword evidence="1" id="KW-1133">Transmembrane helix</keyword>
<keyword evidence="1" id="KW-0812">Transmembrane</keyword>
<evidence type="ECO:0000256" key="1">
    <source>
        <dbReference type="SAM" id="Phobius"/>
    </source>
</evidence>
<dbReference type="PANTHER" id="PTHR33825">
    <property type="entry name" value="CHITINASE-LIKE PROTEIN"/>
    <property type="match status" value="1"/>
</dbReference>
<dbReference type="Proteomes" id="UP000823749">
    <property type="component" value="Chromosome 2"/>
</dbReference>
<keyword evidence="1" id="KW-0472">Membrane</keyword>
<comment type="caution">
    <text evidence="2">The sequence shown here is derived from an EMBL/GenBank/DDBJ whole genome shotgun (WGS) entry which is preliminary data.</text>
</comment>
<sequence length="286" mass="30289">MQPALLTARCLTLIPLQFHSLSRNHSNPHLKSFSSSSSSSPIICFTSIKKPKSGRLLTLCSSAGPKSSDANCESVAKNQTEEEALTANLESRQENGWRVEVGNPNVPPLVSTAKLSLSDQAFFLLAFIACTTSAAFVSLVIAAVPTLYAMGKAAISLSKLADTAREELPSTMAAIRLSGMEISDLTLELSDLSQEIADGVSKSAQAVQAAEAGIRKVGSFARQQTVAMIQERANLPPISLQPVVAGAAKKTSRAVGQATKNFINMISGGEVSSENQNENIIDRIEN</sequence>
<dbReference type="EMBL" id="JACTNZ010000002">
    <property type="protein sequence ID" value="KAG5562476.1"/>
    <property type="molecule type" value="Genomic_DNA"/>
</dbReference>
<evidence type="ECO:0000313" key="3">
    <source>
        <dbReference type="Proteomes" id="UP000823749"/>
    </source>
</evidence>
<dbReference type="PANTHER" id="PTHR33825:SF14">
    <property type="entry name" value="CHITINASE-LIKE PROTEIN"/>
    <property type="match status" value="1"/>
</dbReference>
<name>A0AAV6LC17_9ERIC</name>
<protein>
    <submittedName>
        <fullName evidence="2">Uncharacterized protein</fullName>
    </submittedName>
</protein>
<organism evidence="2 3">
    <name type="scientific">Rhododendron griersonianum</name>
    <dbReference type="NCBI Taxonomy" id="479676"/>
    <lineage>
        <taxon>Eukaryota</taxon>
        <taxon>Viridiplantae</taxon>
        <taxon>Streptophyta</taxon>
        <taxon>Embryophyta</taxon>
        <taxon>Tracheophyta</taxon>
        <taxon>Spermatophyta</taxon>
        <taxon>Magnoliopsida</taxon>
        <taxon>eudicotyledons</taxon>
        <taxon>Gunneridae</taxon>
        <taxon>Pentapetalae</taxon>
        <taxon>asterids</taxon>
        <taxon>Ericales</taxon>
        <taxon>Ericaceae</taxon>
        <taxon>Ericoideae</taxon>
        <taxon>Rhodoreae</taxon>
        <taxon>Rhododendron</taxon>
    </lineage>
</organism>
<accession>A0AAV6LC17</accession>
<proteinExistence type="predicted"/>
<keyword evidence="3" id="KW-1185">Reference proteome</keyword>